<name>A0A9D7SW69_9BACT</name>
<dbReference type="Pfam" id="PF12412">
    <property type="entry name" value="DUF3667"/>
    <property type="match status" value="1"/>
</dbReference>
<feature type="transmembrane region" description="Helical" evidence="1">
    <location>
        <begin position="165"/>
        <end position="185"/>
    </location>
</feature>
<keyword evidence="1" id="KW-1133">Transmembrane helix</keyword>
<accession>A0A9D7SW69</accession>
<feature type="transmembrane region" description="Helical" evidence="1">
    <location>
        <begin position="232"/>
        <end position="249"/>
    </location>
</feature>
<evidence type="ECO:0000313" key="2">
    <source>
        <dbReference type="EMBL" id="MBK9983271.1"/>
    </source>
</evidence>
<feature type="transmembrane region" description="Helical" evidence="1">
    <location>
        <begin position="197"/>
        <end position="220"/>
    </location>
</feature>
<dbReference type="Proteomes" id="UP000808337">
    <property type="component" value="Unassembled WGS sequence"/>
</dbReference>
<feature type="transmembrane region" description="Helical" evidence="1">
    <location>
        <begin position="261"/>
        <end position="284"/>
    </location>
</feature>
<sequence>MSITIHPYLSSIQQTEYQLRHDTPYGDLGQGYLWAIMEAKNYISNLENSPHGEVMQTSGDRISLGKLISDIPHAIFHVDRGIFFNLVQLCKRPADVIQDYLAGNRKSFFHPASYLVVALLCNYLVVKMIDLHFYDEAELRTMTPLAAQAIRDYDALQWWFLEHTYIYILIAIPASSIFLHLIFRLSGKRLNIAETTIVILFTIAQGVFIQTLIYLCFGWVHDGSFRRTMEMINMSILILYASIVAYRFLSTIRFKAIRPLVSLFAGIGLAVVWIASAYFLNYLLG</sequence>
<evidence type="ECO:0000313" key="3">
    <source>
        <dbReference type="Proteomes" id="UP000808337"/>
    </source>
</evidence>
<organism evidence="2 3">
    <name type="scientific">Candidatus Opimibacter skivensis</name>
    <dbReference type="NCBI Taxonomy" id="2982028"/>
    <lineage>
        <taxon>Bacteria</taxon>
        <taxon>Pseudomonadati</taxon>
        <taxon>Bacteroidota</taxon>
        <taxon>Saprospiria</taxon>
        <taxon>Saprospirales</taxon>
        <taxon>Saprospiraceae</taxon>
        <taxon>Candidatus Opimibacter</taxon>
    </lineage>
</organism>
<comment type="caution">
    <text evidence="2">The sequence shown here is derived from an EMBL/GenBank/DDBJ whole genome shotgun (WGS) entry which is preliminary data.</text>
</comment>
<dbReference type="AlphaFoldDB" id="A0A9D7SW69"/>
<feature type="transmembrane region" description="Helical" evidence="1">
    <location>
        <begin position="114"/>
        <end position="134"/>
    </location>
</feature>
<keyword evidence="1" id="KW-0472">Membrane</keyword>
<dbReference type="InterPro" id="IPR022134">
    <property type="entry name" value="DUF3667"/>
</dbReference>
<dbReference type="EMBL" id="JADKGY010000014">
    <property type="protein sequence ID" value="MBK9983271.1"/>
    <property type="molecule type" value="Genomic_DNA"/>
</dbReference>
<proteinExistence type="predicted"/>
<protein>
    <submittedName>
        <fullName evidence="2">DUF3667 domain-containing protein</fullName>
    </submittedName>
</protein>
<evidence type="ECO:0000256" key="1">
    <source>
        <dbReference type="SAM" id="Phobius"/>
    </source>
</evidence>
<reference evidence="2 3" key="1">
    <citation type="submission" date="2020-10" db="EMBL/GenBank/DDBJ databases">
        <title>Connecting structure to function with the recovery of over 1000 high-quality activated sludge metagenome-assembled genomes encoding full-length rRNA genes using long-read sequencing.</title>
        <authorList>
            <person name="Singleton C.M."/>
            <person name="Petriglieri F."/>
            <person name="Kristensen J.M."/>
            <person name="Kirkegaard R.H."/>
            <person name="Michaelsen T.Y."/>
            <person name="Andersen M.H."/>
            <person name="Karst S.M."/>
            <person name="Dueholm M.S."/>
            <person name="Nielsen P.H."/>
            <person name="Albertsen M."/>
        </authorList>
    </citation>
    <scope>NUCLEOTIDE SEQUENCE [LARGE SCALE GENOMIC DNA]</scope>
    <source>
        <strain evidence="2">Ribe_18-Q3-R11-54_MAXAC.273</strain>
    </source>
</reference>
<keyword evidence="1" id="KW-0812">Transmembrane</keyword>
<gene>
    <name evidence="2" type="ORF">IPP15_12860</name>
</gene>